<proteinExistence type="inferred from homology"/>
<organism evidence="8 9">
    <name type="scientific">Metallumcola ferriviriculae</name>
    <dbReference type="NCBI Taxonomy" id="3039180"/>
    <lineage>
        <taxon>Bacteria</taxon>
        <taxon>Bacillati</taxon>
        <taxon>Bacillota</taxon>
        <taxon>Clostridia</taxon>
        <taxon>Neomoorellales</taxon>
        <taxon>Desulfitibacteraceae</taxon>
        <taxon>Metallumcola</taxon>
    </lineage>
</organism>
<dbReference type="Pfam" id="PF02775">
    <property type="entry name" value="TPP_enzyme_C"/>
    <property type="match status" value="1"/>
</dbReference>
<dbReference type="GO" id="GO:0030976">
    <property type="term" value="F:thiamine pyrophosphate binding"/>
    <property type="evidence" value="ECO:0007669"/>
    <property type="project" value="InterPro"/>
</dbReference>
<name>A0AAU0URK4_9FIRM</name>
<dbReference type="CDD" id="cd00568">
    <property type="entry name" value="TPP_enzymes"/>
    <property type="match status" value="1"/>
</dbReference>
<feature type="domain" description="Thiamine pyrophosphate enzyme central" evidence="5">
    <location>
        <begin position="200"/>
        <end position="335"/>
    </location>
</feature>
<evidence type="ECO:0000256" key="4">
    <source>
        <dbReference type="RuleBase" id="RU362132"/>
    </source>
</evidence>
<evidence type="ECO:0000313" key="9">
    <source>
        <dbReference type="Proteomes" id="UP001329915"/>
    </source>
</evidence>
<dbReference type="PANTHER" id="PTHR18968:SF13">
    <property type="entry name" value="ACETOLACTATE SYNTHASE CATALYTIC SUBUNIT, MITOCHONDRIAL"/>
    <property type="match status" value="1"/>
</dbReference>
<dbReference type="Gene3D" id="3.40.50.1220">
    <property type="entry name" value="TPP-binding domain"/>
    <property type="match status" value="1"/>
</dbReference>
<dbReference type="PANTHER" id="PTHR18968">
    <property type="entry name" value="THIAMINE PYROPHOSPHATE ENZYMES"/>
    <property type="match status" value="1"/>
</dbReference>
<evidence type="ECO:0000259" key="7">
    <source>
        <dbReference type="Pfam" id="PF02776"/>
    </source>
</evidence>
<dbReference type="KEGG" id="dbc:MFMK1_002677"/>
<evidence type="ECO:0000256" key="3">
    <source>
        <dbReference type="ARBA" id="ARBA00023052"/>
    </source>
</evidence>
<comment type="similarity">
    <text evidence="2 4">Belongs to the TPP enzyme family.</text>
</comment>
<dbReference type="InterPro" id="IPR029061">
    <property type="entry name" value="THDP-binding"/>
</dbReference>
<evidence type="ECO:0000259" key="5">
    <source>
        <dbReference type="Pfam" id="PF00205"/>
    </source>
</evidence>
<reference evidence="8 9" key="1">
    <citation type="submission" date="2023-04" db="EMBL/GenBank/DDBJ databases">
        <authorList>
            <person name="Hsu D."/>
        </authorList>
    </citation>
    <scope>NUCLEOTIDE SEQUENCE [LARGE SCALE GENOMIC DNA]</scope>
    <source>
        <strain evidence="8 9">MK1</strain>
    </source>
</reference>
<evidence type="ECO:0000259" key="6">
    <source>
        <dbReference type="Pfam" id="PF02775"/>
    </source>
</evidence>
<keyword evidence="3 4" id="KW-0786">Thiamine pyrophosphate</keyword>
<dbReference type="InterPro" id="IPR012000">
    <property type="entry name" value="Thiamin_PyroP_enz_cen_dom"/>
</dbReference>
<dbReference type="Pfam" id="PF00205">
    <property type="entry name" value="TPP_enzyme_M"/>
    <property type="match status" value="1"/>
</dbReference>
<dbReference type="CDD" id="cd07035">
    <property type="entry name" value="TPP_PYR_POX_like"/>
    <property type="match status" value="1"/>
</dbReference>
<accession>A0AAU0URK4</accession>
<feature type="domain" description="Thiamine pyrophosphate enzyme TPP-binding" evidence="6">
    <location>
        <begin position="404"/>
        <end position="546"/>
    </location>
</feature>
<dbReference type="AlphaFoldDB" id="A0AAU0URK4"/>
<dbReference type="GO" id="GO:0009099">
    <property type="term" value="P:L-valine biosynthetic process"/>
    <property type="evidence" value="ECO:0007669"/>
    <property type="project" value="TreeGrafter"/>
</dbReference>
<dbReference type="InterPro" id="IPR029035">
    <property type="entry name" value="DHS-like_NAD/FAD-binding_dom"/>
</dbReference>
<protein>
    <submittedName>
        <fullName evidence="8">Thiamine pyrophosphate-binding protein</fullName>
    </submittedName>
</protein>
<comment type="cofactor">
    <cofactor evidence="1">
        <name>thiamine diphosphate</name>
        <dbReference type="ChEBI" id="CHEBI:58937"/>
    </cofactor>
</comment>
<evidence type="ECO:0000313" key="8">
    <source>
        <dbReference type="EMBL" id="WRO22836.1"/>
    </source>
</evidence>
<dbReference type="GO" id="GO:0050660">
    <property type="term" value="F:flavin adenine dinucleotide binding"/>
    <property type="evidence" value="ECO:0007669"/>
    <property type="project" value="TreeGrafter"/>
</dbReference>
<sequence>MHTGHLIVDLLKKRGVKYIFGVPGGQTLPLYDAVKDAYPDLKHITMREERNAGYAACAYSRVTGELGVCDATVGPGVTQLPTALGEAYNSSTPLLALISDLPLDWVNKVDYGTASQGMYQLEMLRPVSKWQAKATSPKILPELVQSAWQKALTGRPGPVVLAVPEDVFSAECDLSEFETDPTISKNSYPAYRPLSAADEIEAATDLLLTAKRPVLIAGGGALISGAYEEVEKLAEYLSMPIATTFTGKGVISENHSLSIGMLGGIGINYTYQLTQQADVVLLVGFKSGQNSTFSWTLPTPKQKVIHLDIDASEIGKVFKTEAGIAADAKVGLGQLLRALNERTDGKPQTKEKYLNEVAATKKQWEKEMRDDLTADIPIKPQRIVQELSEMMGSEDILVCDASFTSGWGAVYYRVKQAGRKVLFPRGLAGLGFGLPAAIGARMAQPKGNIVCLSGDGAFAYTVSELATLKKFGLKIINVVLNNSDWGWIEWVSKLNFDKEHFDLPFVDYARVAEGFDCLGFSVEKPHQFKEAFQAALDSDRSSVINVRTAVWETPVLSFKEALAKKNKVAYL</sequence>
<keyword evidence="9" id="KW-1185">Reference proteome</keyword>
<feature type="domain" description="Thiamine pyrophosphate enzyme N-terminal TPP-binding" evidence="7">
    <location>
        <begin position="1"/>
        <end position="111"/>
    </location>
</feature>
<evidence type="ECO:0000256" key="2">
    <source>
        <dbReference type="ARBA" id="ARBA00007812"/>
    </source>
</evidence>
<dbReference type="SUPFAM" id="SSF52518">
    <property type="entry name" value="Thiamin diphosphate-binding fold (THDP-binding)"/>
    <property type="match status" value="2"/>
</dbReference>
<gene>
    <name evidence="8" type="ORF">MFMK1_002677</name>
</gene>
<dbReference type="GO" id="GO:0009097">
    <property type="term" value="P:isoleucine biosynthetic process"/>
    <property type="evidence" value="ECO:0007669"/>
    <property type="project" value="TreeGrafter"/>
</dbReference>
<dbReference type="PROSITE" id="PS00187">
    <property type="entry name" value="TPP_ENZYMES"/>
    <property type="match status" value="1"/>
</dbReference>
<dbReference type="EMBL" id="CP121694">
    <property type="protein sequence ID" value="WRO22836.1"/>
    <property type="molecule type" value="Genomic_DNA"/>
</dbReference>
<dbReference type="Proteomes" id="UP001329915">
    <property type="component" value="Chromosome"/>
</dbReference>
<evidence type="ECO:0000256" key="1">
    <source>
        <dbReference type="ARBA" id="ARBA00001964"/>
    </source>
</evidence>
<dbReference type="InterPro" id="IPR000399">
    <property type="entry name" value="TPP-bd_CS"/>
</dbReference>
<dbReference type="GO" id="GO:0005948">
    <property type="term" value="C:acetolactate synthase complex"/>
    <property type="evidence" value="ECO:0007669"/>
    <property type="project" value="TreeGrafter"/>
</dbReference>
<dbReference type="Gene3D" id="3.40.50.970">
    <property type="match status" value="2"/>
</dbReference>
<dbReference type="InterPro" id="IPR045229">
    <property type="entry name" value="TPP_enz"/>
</dbReference>
<dbReference type="GO" id="GO:0003984">
    <property type="term" value="F:acetolactate synthase activity"/>
    <property type="evidence" value="ECO:0007669"/>
    <property type="project" value="TreeGrafter"/>
</dbReference>
<dbReference type="GO" id="GO:0000287">
    <property type="term" value="F:magnesium ion binding"/>
    <property type="evidence" value="ECO:0007669"/>
    <property type="project" value="InterPro"/>
</dbReference>
<dbReference type="SUPFAM" id="SSF52467">
    <property type="entry name" value="DHS-like NAD/FAD-binding domain"/>
    <property type="match status" value="1"/>
</dbReference>
<dbReference type="InterPro" id="IPR012001">
    <property type="entry name" value="Thiamin_PyroP_enz_TPP-bd_dom"/>
</dbReference>
<dbReference type="InterPro" id="IPR011766">
    <property type="entry name" value="TPP_enzyme_TPP-bd"/>
</dbReference>
<dbReference type="RefSeq" id="WP_366922232.1">
    <property type="nucleotide sequence ID" value="NZ_CP121694.1"/>
</dbReference>
<dbReference type="Pfam" id="PF02776">
    <property type="entry name" value="TPP_enzyme_N"/>
    <property type="match status" value="1"/>
</dbReference>